<evidence type="ECO:0000256" key="6">
    <source>
        <dbReference type="ARBA" id="ARBA00022989"/>
    </source>
</evidence>
<feature type="transmembrane region" description="Helical" evidence="8">
    <location>
        <begin position="71"/>
        <end position="93"/>
    </location>
</feature>
<name>A0A2U1AQJ6_9BACT</name>
<evidence type="ECO:0000256" key="3">
    <source>
        <dbReference type="ARBA" id="ARBA00022670"/>
    </source>
</evidence>
<evidence type="ECO:0000256" key="1">
    <source>
        <dbReference type="ARBA" id="ARBA00004651"/>
    </source>
</evidence>
<comment type="subcellular location">
    <subcellularLocation>
        <location evidence="1">Cell membrane</location>
        <topology evidence="1">Multi-pass membrane protein</topology>
    </subcellularLocation>
</comment>
<keyword evidence="6 8" id="KW-1133">Transmembrane helix</keyword>
<proteinExistence type="predicted"/>
<accession>A0A2U1AQJ6</accession>
<keyword evidence="7 8" id="KW-0472">Membrane</keyword>
<keyword evidence="10" id="KW-1185">Reference proteome</keyword>
<feature type="transmembrane region" description="Helical" evidence="8">
    <location>
        <begin position="100"/>
        <end position="118"/>
    </location>
</feature>
<evidence type="ECO:0000313" key="9">
    <source>
        <dbReference type="EMBL" id="PVY38692.1"/>
    </source>
</evidence>
<reference evidence="9 10" key="1">
    <citation type="submission" date="2018-04" db="EMBL/GenBank/DDBJ databases">
        <title>Genomic Encyclopedia of Type Strains, Phase IV (KMG-IV): sequencing the most valuable type-strain genomes for metagenomic binning, comparative biology and taxonomic classification.</title>
        <authorList>
            <person name="Goeker M."/>
        </authorList>
    </citation>
    <scope>NUCLEOTIDE SEQUENCE [LARGE SCALE GENOMIC DNA]</scope>
    <source>
        <strain evidence="9 10">DSM 100231</strain>
    </source>
</reference>
<evidence type="ECO:0000256" key="4">
    <source>
        <dbReference type="ARBA" id="ARBA00022692"/>
    </source>
</evidence>
<evidence type="ECO:0000256" key="5">
    <source>
        <dbReference type="ARBA" id="ARBA00022801"/>
    </source>
</evidence>
<dbReference type="Pfam" id="PF09721">
    <property type="entry name" value="Exosortase_EpsH"/>
    <property type="match status" value="1"/>
</dbReference>
<protein>
    <submittedName>
        <fullName evidence="9">Exosortase family protein XrtF</fullName>
    </submittedName>
</protein>
<evidence type="ECO:0000256" key="8">
    <source>
        <dbReference type="SAM" id="Phobius"/>
    </source>
</evidence>
<sequence>MREHGIVLRFLIFSLSLCIVWFLVYDFWLSLLDNWLSLKIVHSTVHFLSFIGYNADANGIMVQIDGADTVFVYHACNGMVLMALFTGFIVAFPGPIIKKLFFIPIGLLLIYILNILRVSALALNAHHFSYTVDFNHKYTFTIIVYAAIFVLWMIWVKRYSGVGKHVKAQNPKSQATSY</sequence>
<dbReference type="OrthoDB" id="678161at2"/>
<keyword evidence="2" id="KW-1003">Cell membrane</keyword>
<evidence type="ECO:0000256" key="7">
    <source>
        <dbReference type="ARBA" id="ARBA00023136"/>
    </source>
</evidence>
<gene>
    <name evidence="9" type="ORF">C8E01_11529</name>
</gene>
<dbReference type="GO" id="GO:0008233">
    <property type="term" value="F:peptidase activity"/>
    <property type="evidence" value="ECO:0007669"/>
    <property type="project" value="UniProtKB-KW"/>
</dbReference>
<dbReference type="EMBL" id="QEKI01000015">
    <property type="protein sequence ID" value="PVY38692.1"/>
    <property type="molecule type" value="Genomic_DNA"/>
</dbReference>
<dbReference type="NCBIfam" id="TIGR04178">
    <property type="entry name" value="exo_archaeo"/>
    <property type="match status" value="1"/>
</dbReference>
<feature type="transmembrane region" description="Helical" evidence="8">
    <location>
        <begin position="138"/>
        <end position="156"/>
    </location>
</feature>
<dbReference type="Proteomes" id="UP000245466">
    <property type="component" value="Unassembled WGS sequence"/>
</dbReference>
<dbReference type="InterPro" id="IPR026392">
    <property type="entry name" value="Exo/Archaeosortase_dom"/>
</dbReference>
<evidence type="ECO:0000313" key="10">
    <source>
        <dbReference type="Proteomes" id="UP000245466"/>
    </source>
</evidence>
<evidence type="ECO:0000256" key="2">
    <source>
        <dbReference type="ARBA" id="ARBA00022475"/>
    </source>
</evidence>
<comment type="caution">
    <text evidence="9">The sequence shown here is derived from an EMBL/GenBank/DDBJ whole genome shotgun (WGS) entry which is preliminary data.</text>
</comment>
<dbReference type="AlphaFoldDB" id="A0A2U1AQJ6"/>
<organism evidence="9 10">
    <name type="scientific">Pontibacter virosus</name>
    <dbReference type="NCBI Taxonomy" id="1765052"/>
    <lineage>
        <taxon>Bacteria</taxon>
        <taxon>Pseudomonadati</taxon>
        <taxon>Bacteroidota</taxon>
        <taxon>Cytophagia</taxon>
        <taxon>Cytophagales</taxon>
        <taxon>Hymenobacteraceae</taxon>
        <taxon>Pontibacter</taxon>
    </lineage>
</organism>
<keyword evidence="3" id="KW-0645">Protease</keyword>
<dbReference type="InterPro" id="IPR019127">
    <property type="entry name" value="Exosortase"/>
</dbReference>
<dbReference type="GO" id="GO:0005886">
    <property type="term" value="C:plasma membrane"/>
    <property type="evidence" value="ECO:0007669"/>
    <property type="project" value="UniProtKB-SubCell"/>
</dbReference>
<keyword evidence="5" id="KW-0378">Hydrolase</keyword>
<feature type="transmembrane region" description="Helical" evidence="8">
    <location>
        <begin position="7"/>
        <end position="28"/>
    </location>
</feature>
<dbReference type="GO" id="GO:0006508">
    <property type="term" value="P:proteolysis"/>
    <property type="evidence" value="ECO:0007669"/>
    <property type="project" value="UniProtKB-KW"/>
</dbReference>
<dbReference type="NCBIfam" id="NF046081">
    <property type="entry name" value="exosort_XrtX"/>
    <property type="match status" value="1"/>
</dbReference>
<keyword evidence="4 8" id="KW-0812">Transmembrane</keyword>
<dbReference type="RefSeq" id="WP_116544757.1">
    <property type="nucleotide sequence ID" value="NZ_QEKI01000015.1"/>
</dbReference>